<evidence type="ECO:0000256" key="2">
    <source>
        <dbReference type="ARBA" id="ARBA00022553"/>
    </source>
</evidence>
<name>A0A0D6L843_9BILA</name>
<evidence type="ECO:0000256" key="1">
    <source>
        <dbReference type="ARBA" id="ARBA00005639"/>
    </source>
</evidence>
<keyword evidence="6" id="KW-1185">Reference proteome</keyword>
<dbReference type="GO" id="GO:0061630">
    <property type="term" value="F:ubiquitin protein ligase activity"/>
    <property type="evidence" value="ECO:0007669"/>
    <property type="project" value="InterPro"/>
</dbReference>
<dbReference type="PANTHER" id="PTHR12098">
    <property type="entry name" value="E3 UBIQUITIN-PROTEIN LIGASE PELLINO-RELATED"/>
    <property type="match status" value="1"/>
</dbReference>
<evidence type="ECO:0000259" key="3">
    <source>
        <dbReference type="Pfam" id="PF04710"/>
    </source>
</evidence>
<dbReference type="InterPro" id="IPR048335">
    <property type="entry name" value="Pellino_RING"/>
</dbReference>
<dbReference type="PANTHER" id="PTHR12098:SF2">
    <property type="entry name" value="PROTEIN PELLINO"/>
    <property type="match status" value="1"/>
</dbReference>
<comment type="similarity">
    <text evidence="1">Belongs to the pellino family.</text>
</comment>
<organism evidence="5 6">
    <name type="scientific">Ancylostoma ceylanicum</name>
    <dbReference type="NCBI Taxonomy" id="53326"/>
    <lineage>
        <taxon>Eukaryota</taxon>
        <taxon>Metazoa</taxon>
        <taxon>Ecdysozoa</taxon>
        <taxon>Nematoda</taxon>
        <taxon>Chromadorea</taxon>
        <taxon>Rhabditida</taxon>
        <taxon>Rhabditina</taxon>
        <taxon>Rhabditomorpha</taxon>
        <taxon>Strongyloidea</taxon>
        <taxon>Ancylostomatidae</taxon>
        <taxon>Ancylostomatinae</taxon>
        <taxon>Ancylostoma</taxon>
    </lineage>
</organism>
<dbReference type="AlphaFoldDB" id="A0A0D6L843"/>
<dbReference type="Pfam" id="PF04710">
    <property type="entry name" value="Pellino_FHA"/>
    <property type="match status" value="2"/>
</dbReference>
<gene>
    <name evidence="5" type="ORF">ANCCEY_13740</name>
</gene>
<evidence type="ECO:0000313" key="5">
    <source>
        <dbReference type="EMBL" id="EPB67168.1"/>
    </source>
</evidence>
<evidence type="ECO:0000313" key="6">
    <source>
        <dbReference type="Proteomes" id="UP000054495"/>
    </source>
</evidence>
<feature type="domain" description="Pellino FHA" evidence="3">
    <location>
        <begin position="71"/>
        <end position="139"/>
    </location>
</feature>
<dbReference type="Pfam" id="PF20723">
    <property type="entry name" value="Pellino_RING"/>
    <property type="match status" value="1"/>
</dbReference>
<dbReference type="GO" id="GO:0000209">
    <property type="term" value="P:protein polyubiquitination"/>
    <property type="evidence" value="ECO:0007669"/>
    <property type="project" value="InterPro"/>
</dbReference>
<reference evidence="5 6" key="1">
    <citation type="submission" date="2013-05" db="EMBL/GenBank/DDBJ databases">
        <title>Draft genome of the parasitic nematode Anyclostoma ceylanicum.</title>
        <authorList>
            <person name="Mitreva M."/>
        </authorList>
    </citation>
    <scope>NUCLEOTIDE SEQUENCE [LARGE SCALE GENOMIC DNA]</scope>
</reference>
<feature type="domain" description="Pellino RING" evidence="4">
    <location>
        <begin position="144"/>
        <end position="288"/>
    </location>
</feature>
<evidence type="ECO:0000259" key="4">
    <source>
        <dbReference type="Pfam" id="PF20723"/>
    </source>
</evidence>
<feature type="domain" description="Pellino FHA" evidence="3">
    <location>
        <begin position="2"/>
        <end position="62"/>
    </location>
</feature>
<dbReference type="EMBL" id="KE125757">
    <property type="protein sequence ID" value="EPB67168.1"/>
    <property type="molecule type" value="Genomic_DNA"/>
</dbReference>
<sequence length="291" mass="32524">MALMRRKNGNGIKKGSVTQVNIAAKDAPAVLDKNRHVVSYSYGKNQTVLVEYVADPFKDMFQELSEEDVPPMYVWREVSVDGDIYTLRETRSSNARGALVPEETNMLQDGTLIDLCGATLLWRTADGLRKSPTAQELEMALDRLNAGKPQCPVNLNTLIIPKKKSSKGGGSRQPYVYLRCGHVQGKHEWGHHALSNGQQSYKCPICLAESERVIQLTMGMESSFHLDSGNLDYAFNPCGHVASLNTVRFWSRIPLPHGTNSFHPVCPFCTTLLATEKPYVRLIFQDHLFDN</sequence>
<dbReference type="InterPro" id="IPR006800">
    <property type="entry name" value="Pellino_fam"/>
</dbReference>
<keyword evidence="2" id="KW-0597">Phosphoprotein</keyword>
<dbReference type="GO" id="GO:0008592">
    <property type="term" value="P:regulation of Toll signaling pathway"/>
    <property type="evidence" value="ECO:0007669"/>
    <property type="project" value="InterPro"/>
</dbReference>
<dbReference type="InterPro" id="IPR048334">
    <property type="entry name" value="Pellino_FHA"/>
</dbReference>
<proteinExistence type="inferred from homology"/>
<protein>
    <submittedName>
        <fullName evidence="5">Pellino</fullName>
    </submittedName>
</protein>
<accession>A0A0D6L843</accession>
<dbReference type="Proteomes" id="UP000054495">
    <property type="component" value="Unassembled WGS sequence"/>
</dbReference>